<organism evidence="1 2">
    <name type="scientific">Biomaibacter acetigenes</name>
    <dbReference type="NCBI Taxonomy" id="2316383"/>
    <lineage>
        <taxon>Bacteria</taxon>
        <taxon>Bacillati</taxon>
        <taxon>Bacillota</taxon>
        <taxon>Clostridia</taxon>
        <taxon>Thermosediminibacterales</taxon>
        <taxon>Tepidanaerobacteraceae</taxon>
        <taxon>Biomaibacter</taxon>
    </lineage>
</organism>
<dbReference type="Proteomes" id="UP000280960">
    <property type="component" value="Chromosome"/>
</dbReference>
<dbReference type="Pfam" id="PF12611">
    <property type="entry name" value="Flagellar_put"/>
    <property type="match status" value="1"/>
</dbReference>
<proteinExistence type="predicted"/>
<sequence>MPDYIKIPPQINSGIRTGEPKATGEQGGSKAETFQKILQQKIDQRDLRISNHAQMRMNMRNIHLNPEQMVKLNNAVDRAAQKGVRESLILMNDLAFVVSIKNRTVITAVDGPSIKENVFTNIDGAVIV</sequence>
<dbReference type="InterPro" id="IPR013367">
    <property type="entry name" value="Flagellar_put"/>
</dbReference>
<dbReference type="AlphaFoldDB" id="A0A3G2R4V7"/>
<name>A0A3G2R4V7_9FIRM</name>
<keyword evidence="1" id="KW-0969">Cilium</keyword>
<keyword evidence="2" id="KW-1185">Reference proteome</keyword>
<evidence type="ECO:0000313" key="1">
    <source>
        <dbReference type="EMBL" id="AYO30470.1"/>
    </source>
</evidence>
<keyword evidence="1" id="KW-0966">Cell projection</keyword>
<keyword evidence="1" id="KW-0282">Flagellum</keyword>
<accession>A0A3G2R4V7</accession>
<protein>
    <submittedName>
        <fullName evidence="1">Flagellar protein</fullName>
    </submittedName>
</protein>
<dbReference type="EMBL" id="CP033169">
    <property type="protein sequence ID" value="AYO30470.1"/>
    <property type="molecule type" value="Genomic_DNA"/>
</dbReference>
<reference evidence="1 2" key="1">
    <citation type="submission" date="2018-10" db="EMBL/GenBank/DDBJ databases">
        <authorList>
            <person name="Zhang X."/>
        </authorList>
    </citation>
    <scope>NUCLEOTIDE SEQUENCE [LARGE SCALE GENOMIC DNA]</scope>
    <source>
        <strain evidence="1 2">SK-G1</strain>
    </source>
</reference>
<dbReference type="NCBIfam" id="TIGR02530">
    <property type="entry name" value="flg_new"/>
    <property type="match status" value="1"/>
</dbReference>
<evidence type="ECO:0000313" key="2">
    <source>
        <dbReference type="Proteomes" id="UP000280960"/>
    </source>
</evidence>
<dbReference type="RefSeq" id="WP_122014612.1">
    <property type="nucleotide sequence ID" value="NZ_CP033169.1"/>
</dbReference>
<dbReference type="KEGG" id="bacg:D2962_07400"/>
<gene>
    <name evidence="1" type="ORF">D2962_07400</name>
</gene>